<dbReference type="GO" id="GO:0051536">
    <property type="term" value="F:iron-sulfur cluster binding"/>
    <property type="evidence" value="ECO:0007669"/>
    <property type="project" value="UniProtKB-KW"/>
</dbReference>
<reference evidence="7 8" key="1">
    <citation type="submission" date="2016-11" db="EMBL/GenBank/DDBJ databases">
        <authorList>
            <person name="Jaros S."/>
            <person name="Januszkiewicz K."/>
            <person name="Wedrychowicz H."/>
        </authorList>
    </citation>
    <scope>NUCLEOTIDE SEQUENCE [LARGE SCALE GENOMIC DNA]</scope>
    <source>
        <strain evidence="7 8">DSM 5091</strain>
    </source>
</reference>
<organism evidence="7 8">
    <name type="scientific">Malonomonas rubra DSM 5091</name>
    <dbReference type="NCBI Taxonomy" id="1122189"/>
    <lineage>
        <taxon>Bacteria</taxon>
        <taxon>Pseudomonadati</taxon>
        <taxon>Thermodesulfobacteriota</taxon>
        <taxon>Desulfuromonadia</taxon>
        <taxon>Desulfuromonadales</taxon>
        <taxon>Geopsychrobacteraceae</taxon>
        <taxon>Malonomonas</taxon>
    </lineage>
</organism>
<dbReference type="GO" id="GO:0046872">
    <property type="term" value="F:metal ion binding"/>
    <property type="evidence" value="ECO:0007669"/>
    <property type="project" value="UniProtKB-KW"/>
</dbReference>
<protein>
    <submittedName>
        <fullName evidence="7">Radical SAM superfamily enzyme, MoaA/NifB/PqqE/SkfB family</fullName>
    </submittedName>
</protein>
<evidence type="ECO:0000256" key="3">
    <source>
        <dbReference type="ARBA" id="ARBA00022723"/>
    </source>
</evidence>
<feature type="domain" description="Radical SAM core" evidence="6">
    <location>
        <begin position="31"/>
        <end position="178"/>
    </location>
</feature>
<gene>
    <name evidence="7" type="ORF">SAMN02745165_01693</name>
</gene>
<evidence type="ECO:0000256" key="1">
    <source>
        <dbReference type="ARBA" id="ARBA00001966"/>
    </source>
</evidence>
<proteinExistence type="predicted"/>
<name>A0A1M6H5H6_MALRU</name>
<dbReference type="InterPro" id="IPR007197">
    <property type="entry name" value="rSAM"/>
</dbReference>
<evidence type="ECO:0000313" key="8">
    <source>
        <dbReference type="Proteomes" id="UP000184171"/>
    </source>
</evidence>
<dbReference type="SUPFAM" id="SSF102114">
    <property type="entry name" value="Radical SAM enzymes"/>
    <property type="match status" value="1"/>
</dbReference>
<dbReference type="AlphaFoldDB" id="A0A1M6H5H6"/>
<dbReference type="SFLD" id="SFLDS00029">
    <property type="entry name" value="Radical_SAM"/>
    <property type="match status" value="1"/>
</dbReference>
<dbReference type="PANTHER" id="PTHR11228:SF7">
    <property type="entry name" value="PQQA PEPTIDE CYCLASE"/>
    <property type="match status" value="1"/>
</dbReference>
<keyword evidence="5" id="KW-0411">Iron-sulfur</keyword>
<dbReference type="Proteomes" id="UP000184171">
    <property type="component" value="Unassembled WGS sequence"/>
</dbReference>
<evidence type="ECO:0000313" key="7">
    <source>
        <dbReference type="EMBL" id="SHJ17426.1"/>
    </source>
</evidence>
<dbReference type="InterPro" id="IPR013785">
    <property type="entry name" value="Aldolase_TIM"/>
</dbReference>
<keyword evidence="3" id="KW-0479">Metal-binding</keyword>
<evidence type="ECO:0000256" key="2">
    <source>
        <dbReference type="ARBA" id="ARBA00022691"/>
    </source>
</evidence>
<keyword evidence="8" id="KW-1185">Reference proteome</keyword>
<comment type="cofactor">
    <cofactor evidence="1">
        <name>[4Fe-4S] cluster</name>
        <dbReference type="ChEBI" id="CHEBI:49883"/>
    </cofactor>
</comment>
<dbReference type="GO" id="GO:0003824">
    <property type="term" value="F:catalytic activity"/>
    <property type="evidence" value="ECO:0007669"/>
    <property type="project" value="InterPro"/>
</dbReference>
<dbReference type="InterPro" id="IPR050377">
    <property type="entry name" value="Radical_SAM_PqqE_MftC-like"/>
</dbReference>
<dbReference type="Gene3D" id="3.20.20.70">
    <property type="entry name" value="Aldolase class I"/>
    <property type="match status" value="1"/>
</dbReference>
<dbReference type="SFLD" id="SFLDG01067">
    <property type="entry name" value="SPASM/twitch_domain_containing"/>
    <property type="match status" value="1"/>
</dbReference>
<dbReference type="EMBL" id="FQZT01000005">
    <property type="protein sequence ID" value="SHJ17426.1"/>
    <property type="molecule type" value="Genomic_DNA"/>
</dbReference>
<dbReference type="RefSeq" id="WP_208610142.1">
    <property type="nucleotide sequence ID" value="NZ_FQZT01000005.1"/>
</dbReference>
<keyword evidence="4" id="KW-0408">Iron</keyword>
<evidence type="ECO:0000256" key="5">
    <source>
        <dbReference type="ARBA" id="ARBA00023014"/>
    </source>
</evidence>
<dbReference type="CDD" id="cd01335">
    <property type="entry name" value="Radical_SAM"/>
    <property type="match status" value="1"/>
</dbReference>
<dbReference type="InterPro" id="IPR058240">
    <property type="entry name" value="rSAM_sf"/>
</dbReference>
<evidence type="ECO:0000259" key="6">
    <source>
        <dbReference type="Pfam" id="PF04055"/>
    </source>
</evidence>
<dbReference type="PANTHER" id="PTHR11228">
    <property type="entry name" value="RADICAL SAM DOMAIN PROTEIN"/>
    <property type="match status" value="1"/>
</dbReference>
<accession>A0A1M6H5H6</accession>
<keyword evidence="2" id="KW-0949">S-adenosyl-L-methionine</keyword>
<sequence>MGKEKMNRITKNIQVAKTFLQGRVPGQLVIQYTDLCNAQCPQCGMRASNDFPRTTLGVERTKEIIATAAEKGFAALSFTGGEPFLHLDEVCALSCYADQQGIDYIRTGTNGYLFAGSDKAGFSDKVKRLADKLAATPIRNIWVSIDSSDPQVHEQMRGLPGVIRGIEKALPLFAERGIYLSANLGINRNFAGRQEREELDADFFRAGFDRFYRYVADLGFSIANVCYPMWSEPEQADTEAVYAATTSDQITYFSHVEKLALFSALFETIPQHRQRLRIFTPRASLHALLNQYRGEEHLSSSCRGGIDFFFVDSADGNTYPCGYRGEENLGPFEQLEMKSCAGGDDCRRCDWECFRDPSELFAPMTALRTTPLKLLQRLRQDPEFIRLWWEDLRYYRACHYFNGRMAPSSSKLRDWELQGAPVAAIS</sequence>
<dbReference type="Pfam" id="PF04055">
    <property type="entry name" value="Radical_SAM"/>
    <property type="match status" value="1"/>
</dbReference>
<evidence type="ECO:0000256" key="4">
    <source>
        <dbReference type="ARBA" id="ARBA00023004"/>
    </source>
</evidence>
<dbReference type="STRING" id="1122189.SAMN02745165_01693"/>